<dbReference type="InterPro" id="IPR003599">
    <property type="entry name" value="Ig_sub"/>
</dbReference>
<proteinExistence type="predicted"/>
<dbReference type="AlphaFoldDB" id="A0A7R9JU29"/>
<dbReference type="PANTHER" id="PTHR23279:SF6">
    <property type="entry name" value="DEFECTIVE PROBOSCIS EXTENSION RESPONSE 7, ISOFORM F"/>
    <property type="match status" value="1"/>
</dbReference>
<evidence type="ECO:0000259" key="1">
    <source>
        <dbReference type="PROSITE" id="PS50835"/>
    </source>
</evidence>
<feature type="domain" description="Ig-like" evidence="1">
    <location>
        <begin position="44"/>
        <end position="158"/>
    </location>
</feature>
<dbReference type="InterPro" id="IPR003598">
    <property type="entry name" value="Ig_sub2"/>
</dbReference>
<feature type="domain" description="Ig-like" evidence="1">
    <location>
        <begin position="188"/>
        <end position="287"/>
    </location>
</feature>
<dbReference type="SMART" id="SM00409">
    <property type="entry name" value="IG"/>
    <property type="match status" value="2"/>
</dbReference>
<gene>
    <name evidence="2" type="ORF">TGEB3V08_LOCUS3470</name>
</gene>
<name>A0A7R9JU29_TIMGE</name>
<dbReference type="GO" id="GO:0050808">
    <property type="term" value="P:synapse organization"/>
    <property type="evidence" value="ECO:0007669"/>
    <property type="project" value="TreeGrafter"/>
</dbReference>
<dbReference type="InterPro" id="IPR037448">
    <property type="entry name" value="Zig-8"/>
</dbReference>
<organism evidence="2">
    <name type="scientific">Timema genevievae</name>
    <name type="common">Walking stick</name>
    <dbReference type="NCBI Taxonomy" id="629358"/>
    <lineage>
        <taxon>Eukaryota</taxon>
        <taxon>Metazoa</taxon>
        <taxon>Ecdysozoa</taxon>
        <taxon>Arthropoda</taxon>
        <taxon>Hexapoda</taxon>
        <taxon>Insecta</taxon>
        <taxon>Pterygota</taxon>
        <taxon>Neoptera</taxon>
        <taxon>Polyneoptera</taxon>
        <taxon>Phasmatodea</taxon>
        <taxon>Timematodea</taxon>
        <taxon>Timematoidea</taxon>
        <taxon>Timematidae</taxon>
        <taxon>Timema</taxon>
    </lineage>
</organism>
<dbReference type="PANTHER" id="PTHR23279">
    <property type="entry name" value="DEFECTIVE PROBOSCIS EXTENSION RESPONSE DPR -RELATED"/>
    <property type="match status" value="1"/>
</dbReference>
<dbReference type="EMBL" id="OE840112">
    <property type="protein sequence ID" value="CAD7589536.1"/>
    <property type="molecule type" value="Genomic_DNA"/>
</dbReference>
<dbReference type="InterPro" id="IPR007110">
    <property type="entry name" value="Ig-like_dom"/>
</dbReference>
<dbReference type="GO" id="GO:0032589">
    <property type="term" value="C:neuron projection membrane"/>
    <property type="evidence" value="ECO:0007669"/>
    <property type="project" value="TreeGrafter"/>
</dbReference>
<accession>A0A7R9JU29</accession>
<dbReference type="Pfam" id="PF00047">
    <property type="entry name" value="ig"/>
    <property type="match status" value="1"/>
</dbReference>
<dbReference type="InterPro" id="IPR036179">
    <property type="entry name" value="Ig-like_dom_sf"/>
</dbReference>
<dbReference type="SMART" id="SM00408">
    <property type="entry name" value="IGc2"/>
    <property type="match status" value="2"/>
</dbReference>
<protein>
    <recommendedName>
        <fullName evidence="1">Ig-like domain-containing protein</fullName>
    </recommendedName>
</protein>
<dbReference type="SUPFAM" id="SSF48726">
    <property type="entry name" value="Immunoglobulin"/>
    <property type="match status" value="2"/>
</dbReference>
<sequence>MQCRSAMLVPSFESCEGLEEMPVLVCATFCLPLSQVSSRSETFPYVVRSTLRHNLLSIVPKSHISLTSSRLLLLRASSFGVNVARRRYRYGPPGVSWIRTHDLHILTSGDLTYTSDARFEVLHPPGSDSWTLRIMSVQTRDEGKYECQVNTDPKMNLAVVLTLREYDMGDSPYESESHFTSASQTGAPPLAMAVIMGRQEQYVHLGSTITFTCLVTAPYTHARLPRSVDWFHGKRLVSVQAARGGISLDTEKTDIQTTSRLTVADVTEKDAGNYTCSPSDTRPATVTLIVVQGERTEAMQRDGNNSGASKTAPRGHHVCHQYEHVTLTLACASLYWWWWNSHHVLDVT</sequence>
<evidence type="ECO:0000313" key="2">
    <source>
        <dbReference type="EMBL" id="CAD7589536.1"/>
    </source>
</evidence>
<dbReference type="InterPro" id="IPR013783">
    <property type="entry name" value="Ig-like_fold"/>
</dbReference>
<dbReference type="Gene3D" id="2.60.40.10">
    <property type="entry name" value="Immunoglobulins"/>
    <property type="match status" value="2"/>
</dbReference>
<reference evidence="2" key="1">
    <citation type="submission" date="2020-11" db="EMBL/GenBank/DDBJ databases">
        <authorList>
            <person name="Tran Van P."/>
        </authorList>
    </citation>
    <scope>NUCLEOTIDE SEQUENCE</scope>
</reference>
<dbReference type="InterPro" id="IPR013151">
    <property type="entry name" value="Immunoglobulin_dom"/>
</dbReference>
<dbReference type="PROSITE" id="PS50835">
    <property type="entry name" value="IG_LIKE"/>
    <property type="match status" value="2"/>
</dbReference>